<dbReference type="PANTHER" id="PTHR12746">
    <property type="entry name" value="NONSENSE-MEDIATED MRNA DECAY PROTEIN 3"/>
    <property type="match status" value="1"/>
</dbReference>
<evidence type="ECO:0000256" key="1">
    <source>
        <dbReference type="ARBA" id="ARBA00002269"/>
    </source>
</evidence>
<evidence type="ECO:0000256" key="7">
    <source>
        <dbReference type="ARBA" id="ARBA00023242"/>
    </source>
</evidence>
<reference evidence="12 13" key="1">
    <citation type="submission" date="2016-04" db="EMBL/GenBank/DDBJ databases">
        <title>The genome of Intoshia linei affirms orthonectids as highly simplified spiralians.</title>
        <authorList>
            <person name="Mikhailov K.V."/>
            <person name="Slusarev G.S."/>
            <person name="Nikitin M.A."/>
            <person name="Logacheva M.D."/>
            <person name="Penin A."/>
            <person name="Aleoshin V."/>
            <person name="Panchin Y.V."/>
        </authorList>
    </citation>
    <scope>NUCLEOTIDE SEQUENCE [LARGE SCALE GENOMIC DNA]</scope>
    <source>
        <strain evidence="12">Intl2013</strain>
        <tissue evidence="12">Whole animal</tissue>
    </source>
</reference>
<dbReference type="AlphaFoldDB" id="A0A177AZ56"/>
<evidence type="ECO:0000313" key="12">
    <source>
        <dbReference type="EMBL" id="OAF66772.1"/>
    </source>
</evidence>
<keyword evidence="6 8" id="KW-0653">Protein transport</keyword>
<comment type="similarity">
    <text evidence="2 8">Belongs to the NMD3 family.</text>
</comment>
<evidence type="ECO:0000256" key="6">
    <source>
        <dbReference type="ARBA" id="ARBA00022927"/>
    </source>
</evidence>
<protein>
    <recommendedName>
        <fullName evidence="3 8">60S ribosomal export protein NMD3</fullName>
    </recommendedName>
</protein>
<dbReference type="InterPro" id="IPR048898">
    <property type="entry name" value="OB_NMD3"/>
</dbReference>
<dbReference type="InterPro" id="IPR039768">
    <property type="entry name" value="Nmd3"/>
</dbReference>
<accession>A0A177AZ56</accession>
<name>A0A177AZ56_9BILA</name>
<evidence type="ECO:0000256" key="3">
    <source>
        <dbReference type="ARBA" id="ARBA00017035"/>
    </source>
</evidence>
<evidence type="ECO:0000256" key="8">
    <source>
        <dbReference type="RuleBase" id="RU364108"/>
    </source>
</evidence>
<feature type="domain" description="60S ribosomal export protein NMD3 SH3" evidence="11">
    <location>
        <begin position="250"/>
        <end position="296"/>
    </location>
</feature>
<evidence type="ECO:0000259" key="10">
    <source>
        <dbReference type="Pfam" id="PF21192"/>
    </source>
</evidence>
<dbReference type="GO" id="GO:0005737">
    <property type="term" value="C:cytoplasm"/>
    <property type="evidence" value="ECO:0007669"/>
    <property type="project" value="UniProtKB-SubCell"/>
</dbReference>
<dbReference type="Proteomes" id="UP000078046">
    <property type="component" value="Unassembled WGS sequence"/>
</dbReference>
<evidence type="ECO:0000313" key="13">
    <source>
        <dbReference type="Proteomes" id="UP000078046"/>
    </source>
</evidence>
<comment type="function">
    <text evidence="1 8">Acts as an adapter for the XPO1/CRM1-mediated export of the 60S ribosomal subunit.</text>
</comment>
<dbReference type="OrthoDB" id="203821at2759"/>
<dbReference type="GO" id="GO:0015031">
    <property type="term" value="P:protein transport"/>
    <property type="evidence" value="ECO:0007669"/>
    <property type="project" value="UniProtKB-KW"/>
</dbReference>
<proteinExistence type="inferred from homology"/>
<keyword evidence="4 8" id="KW-0813">Transport</keyword>
<dbReference type="InterPro" id="IPR007064">
    <property type="entry name" value="Nmd3_N"/>
</dbReference>
<dbReference type="GO" id="GO:0000055">
    <property type="term" value="P:ribosomal large subunit export from nucleus"/>
    <property type="evidence" value="ECO:0007669"/>
    <property type="project" value="TreeGrafter"/>
</dbReference>
<keyword evidence="13" id="KW-1185">Reference proteome</keyword>
<dbReference type="PANTHER" id="PTHR12746:SF2">
    <property type="entry name" value="60S RIBOSOMAL EXPORT PROTEIN NMD3"/>
    <property type="match status" value="1"/>
</dbReference>
<evidence type="ECO:0000256" key="5">
    <source>
        <dbReference type="ARBA" id="ARBA00022490"/>
    </source>
</evidence>
<gene>
    <name evidence="12" type="ORF">A3Q56_05497</name>
</gene>
<keyword evidence="7 8" id="KW-0539">Nucleus</keyword>
<evidence type="ECO:0000256" key="4">
    <source>
        <dbReference type="ARBA" id="ARBA00022448"/>
    </source>
</evidence>
<evidence type="ECO:0000259" key="11">
    <source>
        <dbReference type="Pfam" id="PF21193"/>
    </source>
</evidence>
<dbReference type="GO" id="GO:0005634">
    <property type="term" value="C:nucleus"/>
    <property type="evidence" value="ECO:0007669"/>
    <property type="project" value="UniProtKB-SubCell"/>
</dbReference>
<feature type="domain" description="Nmd3 N-terminal" evidence="9">
    <location>
        <begin position="19"/>
        <end position="247"/>
    </location>
</feature>
<dbReference type="InterPro" id="IPR048899">
    <property type="entry name" value="NMD_SH3"/>
</dbReference>
<dbReference type="EMBL" id="LWCA01000834">
    <property type="protein sequence ID" value="OAF66772.1"/>
    <property type="molecule type" value="Genomic_DNA"/>
</dbReference>
<sequence length="492" mass="57100">MHYIIQNEKNTFEDHDIKCCVCGTIIENNPTKMCISCVKSNINITSDIARSYAIHQCRLCLRFLQPPMTWIKADMHSSDLLSICLKKIRRLNKFKLINAVFSWTEPHSKRLIVNITVQKEVTKKAILEEEISIKYIIAAQTCNDCHRIEAKDYWRAVVQLRQKTLFRKTILYMEQKIVKSCAHKDCTKIDMLSDGIDFYFAQLQDAKKLNDYIMCNTPSKYHTSKELVTHNEHTSVYTYKNTFSIEISPICNEHVVCLPKKLAVKLGNLSQICVCIKIAQDIHLIDPTTARITNITKELYWKCPFKPLFDLKKMVKFIVLDINKIEKAQLPHVSGASRISKKHSLAEAWVTLQDRIGQDEIIYTKTHLGNILKVGDLVMGYHLENAMCNNSDFDQMNCDVIPSVVLIKKKYDPENGTIRERKYKRMEQINPTNTEDVIDYAANLMEYSSDYEESGIANSSFFNFLYFDTPLSKKLQWFIKWALSPRVVRKAY</sequence>
<dbReference type="Pfam" id="PF21192">
    <property type="entry name" value="OB_NMD3"/>
    <property type="match status" value="1"/>
</dbReference>
<feature type="domain" description="60S ribosomal export protein NMD3 OB-fold" evidence="10">
    <location>
        <begin position="314"/>
        <end position="409"/>
    </location>
</feature>
<dbReference type="GO" id="GO:0043023">
    <property type="term" value="F:ribosomal large subunit binding"/>
    <property type="evidence" value="ECO:0007669"/>
    <property type="project" value="InterPro"/>
</dbReference>
<dbReference type="Pfam" id="PF04981">
    <property type="entry name" value="NMD3"/>
    <property type="match status" value="1"/>
</dbReference>
<comment type="subcellular location">
    <subcellularLocation>
        <location evidence="8">Cytoplasm</location>
    </subcellularLocation>
    <subcellularLocation>
        <location evidence="8">Nucleus</location>
    </subcellularLocation>
</comment>
<dbReference type="Pfam" id="PF21193">
    <property type="entry name" value="NMD_SH3"/>
    <property type="match status" value="1"/>
</dbReference>
<comment type="caution">
    <text evidence="12">The sequence shown here is derived from an EMBL/GenBank/DDBJ whole genome shotgun (WGS) entry which is preliminary data.</text>
</comment>
<organism evidence="12 13">
    <name type="scientific">Intoshia linei</name>
    <dbReference type="NCBI Taxonomy" id="1819745"/>
    <lineage>
        <taxon>Eukaryota</taxon>
        <taxon>Metazoa</taxon>
        <taxon>Spiralia</taxon>
        <taxon>Lophotrochozoa</taxon>
        <taxon>Mesozoa</taxon>
        <taxon>Orthonectida</taxon>
        <taxon>Rhopaluridae</taxon>
        <taxon>Intoshia</taxon>
    </lineage>
</organism>
<evidence type="ECO:0000256" key="2">
    <source>
        <dbReference type="ARBA" id="ARBA00009794"/>
    </source>
</evidence>
<keyword evidence="5 8" id="KW-0963">Cytoplasm</keyword>
<evidence type="ECO:0000259" key="9">
    <source>
        <dbReference type="Pfam" id="PF04981"/>
    </source>
</evidence>